<dbReference type="AlphaFoldDB" id="F0FGL0"/>
<feature type="coiled-coil region" evidence="2">
    <location>
        <begin position="99"/>
        <end position="172"/>
    </location>
</feature>
<comment type="similarity">
    <text evidence="1">In the N-terminal section; belongs to the LXG family.</text>
</comment>
<organism evidence="4 5">
    <name type="scientific">Streptococcus sanguinis SK353</name>
    <dbReference type="NCBI Taxonomy" id="888815"/>
    <lineage>
        <taxon>Bacteria</taxon>
        <taxon>Bacillati</taxon>
        <taxon>Bacillota</taxon>
        <taxon>Bacilli</taxon>
        <taxon>Lactobacillales</taxon>
        <taxon>Streptococcaceae</taxon>
        <taxon>Streptococcus</taxon>
    </lineage>
</organism>
<dbReference type="InterPro" id="IPR006829">
    <property type="entry name" value="LXG_dom"/>
</dbReference>
<gene>
    <name evidence="4" type="ORF">HMPREF9388_1842</name>
</gene>
<dbReference type="EMBL" id="AEWY01000011">
    <property type="protein sequence ID" value="EGC21867.1"/>
    <property type="molecule type" value="Genomic_DNA"/>
</dbReference>
<evidence type="ECO:0000313" key="5">
    <source>
        <dbReference type="Proteomes" id="UP000004185"/>
    </source>
</evidence>
<evidence type="ECO:0000256" key="2">
    <source>
        <dbReference type="SAM" id="Coils"/>
    </source>
</evidence>
<protein>
    <recommendedName>
        <fullName evidence="3">LXG domain-containing protein</fullName>
    </recommendedName>
</protein>
<feature type="domain" description="LXG" evidence="3">
    <location>
        <begin position="8"/>
        <end position="238"/>
    </location>
</feature>
<keyword evidence="2" id="KW-0175">Coiled coil</keyword>
<dbReference type="HOGENOM" id="CLU_036398_0_0_9"/>
<sequence length="570" mass="64396">MGVKYSSTESSELIEALTNNINVANEISDRLSSGCDHLIASLDSGELQGAAYTAGKGLFTDIIIPAITKIKEAVDDIQIELNSYKTANEPVSQYGNLDLEELKTLKKSNEDMLKVVNEQIAEHESFFNQLKDRITFNYDAHRETSRQLTESKNNLESEIQSVTKKIDTLELFVSQVASFFSDSLTVLKLAIQGASQLSQVVVDANGNYYTDGLDMSWLNKMNAQKIVNESPSLQDLSPEDAMFAQNLMKQYGFNEKTAREIIKVRDGIDKKFPDKSQEEKDYILLRIIGSVSYTGFKWDETAGSLVNYFYDEEITPDGVVVHIVKTFDEIMDELGLSKEESKHLYGMLSLQHAVSGSKRKIGDFNDKELHEFGIEAENVYNISANEVQSVAKNMYRKADFTHQSITMATHLSPRWFVLADIYGGRKNVKDLSGWEGDTTRNATDMQPSIGTDDYLADLDSVNIVKRMDSQSQSFTQAMNGYMSDLQSSPNLREKEFKQNVDLEEVKSTIFESLVPDSASGTIISYDDNVGPIYERPSEEQSMNYLKDHYEESYLFIESLEKEEMQYERGN</sequence>
<comment type="caution">
    <text evidence="4">The sequence shown here is derived from an EMBL/GenBank/DDBJ whole genome shotgun (WGS) entry which is preliminary data.</text>
</comment>
<dbReference type="RefSeq" id="WP_002898904.1">
    <property type="nucleotide sequence ID" value="NZ_GL872307.1"/>
</dbReference>
<evidence type="ECO:0000259" key="3">
    <source>
        <dbReference type="PROSITE" id="PS51756"/>
    </source>
</evidence>
<dbReference type="PROSITE" id="PS51756">
    <property type="entry name" value="LXG"/>
    <property type="match status" value="1"/>
</dbReference>
<name>F0FGL0_STRSA</name>
<accession>F0FGL0</accession>
<dbReference type="PATRIC" id="fig|888815.3.peg.1813"/>
<evidence type="ECO:0000256" key="1">
    <source>
        <dbReference type="ARBA" id="ARBA00034117"/>
    </source>
</evidence>
<dbReference type="Proteomes" id="UP000004185">
    <property type="component" value="Unassembled WGS sequence"/>
</dbReference>
<reference evidence="4 5" key="1">
    <citation type="submission" date="2011-01" db="EMBL/GenBank/DDBJ databases">
        <authorList>
            <person name="Muzny D."/>
            <person name="Qin X."/>
            <person name="Deng J."/>
            <person name="Jiang H."/>
            <person name="Liu Y."/>
            <person name="Qu J."/>
            <person name="Song X.-Z."/>
            <person name="Zhang L."/>
            <person name="Thornton R."/>
            <person name="Coyle M."/>
            <person name="Francisco L."/>
            <person name="Jackson L."/>
            <person name="Javaid M."/>
            <person name="Korchina V."/>
            <person name="Kovar C."/>
            <person name="Mata R."/>
            <person name="Mathew T."/>
            <person name="Ngo R."/>
            <person name="Nguyen L."/>
            <person name="Nguyen N."/>
            <person name="Okwuonu G."/>
            <person name="Ongeri F."/>
            <person name="Pham C."/>
            <person name="Simmons D."/>
            <person name="Wilczek-Boney K."/>
            <person name="Hale W."/>
            <person name="Jakkamsetti A."/>
            <person name="Pham P."/>
            <person name="Ruth R."/>
            <person name="San Lucas F."/>
            <person name="Warren J."/>
            <person name="Zhang J."/>
            <person name="Zhao Z."/>
            <person name="Zhou C."/>
            <person name="Zhu D."/>
            <person name="Lee S."/>
            <person name="Bess C."/>
            <person name="Blankenburg K."/>
            <person name="Forbes L."/>
            <person name="Fu Q."/>
            <person name="Gubbala S."/>
            <person name="Hirani K."/>
            <person name="Jayaseelan J.C."/>
            <person name="Lara F."/>
            <person name="Munidasa M."/>
            <person name="Palculict T."/>
            <person name="Patil S."/>
            <person name="Pu L.-L."/>
            <person name="Saada N."/>
            <person name="Tang L."/>
            <person name="Weissenberger G."/>
            <person name="Zhu Y."/>
            <person name="Hemphill L."/>
            <person name="Shang Y."/>
            <person name="Youmans B."/>
            <person name="Ayvaz T."/>
            <person name="Ross M."/>
            <person name="Santibanez J."/>
            <person name="Aqrawi P."/>
            <person name="Gross S."/>
            <person name="Joshi V."/>
            <person name="Fowler G."/>
            <person name="Nazareth L."/>
            <person name="Reid J."/>
            <person name="Worley K."/>
            <person name="Petrosino J."/>
            <person name="Highlander S."/>
            <person name="Gibbs R."/>
        </authorList>
    </citation>
    <scope>NUCLEOTIDE SEQUENCE [LARGE SCALE GENOMIC DNA]</scope>
    <source>
        <strain evidence="4 5">SK353</strain>
    </source>
</reference>
<evidence type="ECO:0000313" key="4">
    <source>
        <dbReference type="EMBL" id="EGC21867.1"/>
    </source>
</evidence>
<proteinExistence type="inferred from homology"/>